<sequence>MSTVASLPAAYVPATYQASLFGIDDPWVDTHLEGIVRTQLDDDSWVDLLPRWMQGSDLLFGELVARLPWAQREVVMYDQIVLEPRLTAWWTTGSTSPEPAPVLGAARAALTEHYHRPFDTIGFNLYRDGRDSVAWHADRERYEHEDPTVVIVSLGSPRPFQMRRKGGGPAQSWLLGHGDLLVMGGACQHDWEHCVPKVAHAHGPRLSIMFRHHLAA</sequence>
<dbReference type="InterPro" id="IPR027450">
    <property type="entry name" value="AlkB-like"/>
</dbReference>
<evidence type="ECO:0000313" key="2">
    <source>
        <dbReference type="EMBL" id="CAB4561477.1"/>
    </source>
</evidence>
<dbReference type="AlphaFoldDB" id="A0A6J6DBW0"/>
<dbReference type="PROSITE" id="PS51471">
    <property type="entry name" value="FE2OG_OXY"/>
    <property type="match status" value="1"/>
</dbReference>
<feature type="domain" description="Fe2OG dioxygenase" evidence="1">
    <location>
        <begin position="117"/>
        <end position="214"/>
    </location>
</feature>
<dbReference type="Gene3D" id="2.60.120.590">
    <property type="entry name" value="Alpha-ketoglutarate-dependent dioxygenase AlkB-like"/>
    <property type="match status" value="1"/>
</dbReference>
<name>A0A6J6DBW0_9ZZZZ</name>
<dbReference type="GO" id="GO:0051213">
    <property type="term" value="F:dioxygenase activity"/>
    <property type="evidence" value="ECO:0007669"/>
    <property type="project" value="InterPro"/>
</dbReference>
<gene>
    <name evidence="2" type="ORF">UFOPK1493_01814</name>
</gene>
<dbReference type="InterPro" id="IPR037151">
    <property type="entry name" value="AlkB-like_sf"/>
</dbReference>
<dbReference type="SUPFAM" id="SSF51197">
    <property type="entry name" value="Clavaminate synthase-like"/>
    <property type="match status" value="1"/>
</dbReference>
<reference evidence="2" key="1">
    <citation type="submission" date="2020-05" db="EMBL/GenBank/DDBJ databases">
        <authorList>
            <person name="Chiriac C."/>
            <person name="Salcher M."/>
            <person name="Ghai R."/>
            <person name="Kavagutti S V."/>
        </authorList>
    </citation>
    <scope>NUCLEOTIDE SEQUENCE</scope>
</reference>
<dbReference type="PANTHER" id="PTHR31212">
    <property type="entry name" value="ALPHA-KETOGLUTARATE-DEPENDENT DIOXYGENASE ALKB HOMOLOG 3"/>
    <property type="match status" value="1"/>
</dbReference>
<dbReference type="InterPro" id="IPR032854">
    <property type="entry name" value="ALKBH3"/>
</dbReference>
<accession>A0A6J6DBW0</accession>
<proteinExistence type="predicted"/>
<dbReference type="GO" id="GO:0006307">
    <property type="term" value="P:DNA alkylation repair"/>
    <property type="evidence" value="ECO:0007669"/>
    <property type="project" value="InterPro"/>
</dbReference>
<evidence type="ECO:0000259" key="1">
    <source>
        <dbReference type="PROSITE" id="PS51471"/>
    </source>
</evidence>
<organism evidence="2">
    <name type="scientific">freshwater metagenome</name>
    <dbReference type="NCBI Taxonomy" id="449393"/>
    <lineage>
        <taxon>unclassified sequences</taxon>
        <taxon>metagenomes</taxon>
        <taxon>ecological metagenomes</taxon>
    </lineage>
</organism>
<dbReference type="EMBL" id="CAEZSR010000061">
    <property type="protein sequence ID" value="CAB4561477.1"/>
    <property type="molecule type" value="Genomic_DNA"/>
</dbReference>
<protein>
    <submittedName>
        <fullName evidence="2">Unannotated protein</fullName>
    </submittedName>
</protein>
<dbReference type="PANTHER" id="PTHR31212:SF4">
    <property type="entry name" value="ALPHA-KETOGLUTARATE-DEPENDENT DIOXYGENASE ALKB HOMOLOG 3"/>
    <property type="match status" value="1"/>
</dbReference>
<dbReference type="InterPro" id="IPR005123">
    <property type="entry name" value="Oxoglu/Fe-dep_dioxygenase_dom"/>
</dbReference>
<dbReference type="Pfam" id="PF13532">
    <property type="entry name" value="2OG-FeII_Oxy_2"/>
    <property type="match status" value="1"/>
</dbReference>